<dbReference type="PANTHER" id="PTHR11079:SF156">
    <property type="entry name" value="INACTIVE TRNA-SPECIFIC ADENOSINE DEAMINASE-LIKE PROTEIN 3-RELATED"/>
    <property type="match status" value="1"/>
</dbReference>
<keyword evidence="1" id="KW-0819">tRNA processing</keyword>
<feature type="compositionally biased region" description="Low complexity" evidence="3">
    <location>
        <begin position="100"/>
        <end position="111"/>
    </location>
</feature>
<reference evidence="4" key="1">
    <citation type="submission" date="2023-06" db="EMBL/GenBank/DDBJ databases">
        <title>Survivors Of The Sea: Transcriptome response of Skeletonema marinoi to long-term dormancy.</title>
        <authorList>
            <person name="Pinder M.I.M."/>
            <person name="Kourtchenko O."/>
            <person name="Robertson E.K."/>
            <person name="Larsson T."/>
            <person name="Maumus F."/>
            <person name="Osuna-Cruz C.M."/>
            <person name="Vancaester E."/>
            <person name="Stenow R."/>
            <person name="Vandepoele K."/>
            <person name="Ploug H."/>
            <person name="Bruchert V."/>
            <person name="Godhe A."/>
            <person name="Topel M."/>
        </authorList>
    </citation>
    <scope>NUCLEOTIDE SEQUENCE</scope>
    <source>
        <strain evidence="4">R05AC</strain>
    </source>
</reference>
<evidence type="ECO:0000256" key="1">
    <source>
        <dbReference type="ARBA" id="ARBA00022694"/>
    </source>
</evidence>
<evidence type="ECO:0000256" key="3">
    <source>
        <dbReference type="SAM" id="MobiDB-lite"/>
    </source>
</evidence>
<accession>A0AAD8YF91</accession>
<feature type="region of interest" description="Disordered" evidence="3">
    <location>
        <begin position="62"/>
        <end position="159"/>
    </location>
</feature>
<dbReference type="GO" id="GO:0005737">
    <property type="term" value="C:cytoplasm"/>
    <property type="evidence" value="ECO:0007669"/>
    <property type="project" value="TreeGrafter"/>
</dbReference>
<comment type="similarity">
    <text evidence="2">Belongs to the cytidine and deoxycytidylate deaminase family. ADAT3 subfamily.</text>
</comment>
<organism evidence="4 5">
    <name type="scientific">Skeletonema marinoi</name>
    <dbReference type="NCBI Taxonomy" id="267567"/>
    <lineage>
        <taxon>Eukaryota</taxon>
        <taxon>Sar</taxon>
        <taxon>Stramenopiles</taxon>
        <taxon>Ochrophyta</taxon>
        <taxon>Bacillariophyta</taxon>
        <taxon>Coscinodiscophyceae</taxon>
        <taxon>Thalassiosirophycidae</taxon>
        <taxon>Thalassiosirales</taxon>
        <taxon>Skeletonemataceae</taxon>
        <taxon>Skeletonema</taxon>
        <taxon>Skeletonema marinoi-dohrnii complex</taxon>
    </lineage>
</organism>
<proteinExistence type="inferred from homology"/>
<dbReference type="SUPFAM" id="SSF53927">
    <property type="entry name" value="Cytidine deaminase-like"/>
    <property type="match status" value="1"/>
</dbReference>
<sequence>MVTMSCSNSSNADWFIEIESPDAEEVLPEWIECYIIENIDPTICGPLSKDLSAILPLRSPLSSAETNASTTNQFPKTDHLKRARRRAATENEVKLSANNSSAQTQKLSSSSSDDKTSCGNKKLKSEDVESGDINTEKQSNGHNIKKRKQKDRSNQNSTPWSLDVLVGSVQQCNDSLKTATTTRNATSPSLLAILAKYGLSEESPNFTRQSLPGRPAKNKEERDEWNKSVWPTLFFEKKTTQFKQEEIALTSAEIELMKNGMQEALADAMMGYTQWREWKEQIEPSRDKELSLLISGALVIDPQTGSIVSRASQERKLQGIAGDASNHQTWASFPDYINPLSTAPLLAIQGVSRIERQVAISNGMESDKFRGGQYLCTGYDVYLTKEPNIFEAMSLVHSRVRRVIFGIPDEGMGGLGGPKSSGQEAGIHSLPGTNHHYRAFRLNLSDGSDGCIGGDMTRKSLVAELRNLHPEKEVDCRNI</sequence>
<dbReference type="EC" id="3.5.4.-" evidence="4"/>
<feature type="compositionally biased region" description="Polar residues" evidence="3">
    <location>
        <begin position="132"/>
        <end position="142"/>
    </location>
</feature>
<dbReference type="PANTHER" id="PTHR11079">
    <property type="entry name" value="CYTOSINE DEAMINASE FAMILY MEMBER"/>
    <property type="match status" value="1"/>
</dbReference>
<evidence type="ECO:0000256" key="2">
    <source>
        <dbReference type="ARBA" id="ARBA00038160"/>
    </source>
</evidence>
<feature type="compositionally biased region" description="Polar residues" evidence="3">
    <location>
        <begin position="62"/>
        <end position="75"/>
    </location>
</feature>
<evidence type="ECO:0000313" key="4">
    <source>
        <dbReference type="EMBL" id="KAK1745253.1"/>
    </source>
</evidence>
<name>A0AAD8YF91_9STRA</name>
<dbReference type="InterPro" id="IPR016193">
    <property type="entry name" value="Cytidine_deaminase-like"/>
</dbReference>
<keyword evidence="4" id="KW-0378">Hydrolase</keyword>
<dbReference type="AlphaFoldDB" id="A0AAD8YF91"/>
<gene>
    <name evidence="4" type="ORF">QTG54_004544</name>
</gene>
<dbReference type="EMBL" id="JATAAI010000006">
    <property type="protein sequence ID" value="KAK1745253.1"/>
    <property type="molecule type" value="Genomic_DNA"/>
</dbReference>
<feature type="region of interest" description="Disordered" evidence="3">
    <location>
        <begin position="203"/>
        <end position="223"/>
    </location>
</feature>
<comment type="caution">
    <text evidence="4">The sequence shown here is derived from an EMBL/GenBank/DDBJ whole genome shotgun (WGS) entry which is preliminary data.</text>
</comment>
<dbReference type="GO" id="GO:0008033">
    <property type="term" value="P:tRNA processing"/>
    <property type="evidence" value="ECO:0007669"/>
    <property type="project" value="UniProtKB-KW"/>
</dbReference>
<dbReference type="Proteomes" id="UP001224775">
    <property type="component" value="Unassembled WGS sequence"/>
</dbReference>
<protein>
    <submittedName>
        <fullName evidence="4">Cytidine/deoxycytidylate deaminase family protein</fullName>
        <ecNumber evidence="4">3.5.4.-</ecNumber>
    </submittedName>
</protein>
<dbReference type="GO" id="GO:0005634">
    <property type="term" value="C:nucleus"/>
    <property type="evidence" value="ECO:0007669"/>
    <property type="project" value="TreeGrafter"/>
</dbReference>
<keyword evidence="5" id="KW-1185">Reference proteome</keyword>
<dbReference type="Gene3D" id="3.40.140.10">
    <property type="entry name" value="Cytidine Deaminase, domain 2"/>
    <property type="match status" value="1"/>
</dbReference>
<evidence type="ECO:0000313" key="5">
    <source>
        <dbReference type="Proteomes" id="UP001224775"/>
    </source>
</evidence>
<dbReference type="GO" id="GO:0052717">
    <property type="term" value="F:tRNA-specific adenosine-34 deaminase activity"/>
    <property type="evidence" value="ECO:0007669"/>
    <property type="project" value="TreeGrafter"/>
</dbReference>